<reference evidence="2" key="2">
    <citation type="journal article" date="2015" name="Fish Shellfish Immunol.">
        <title>Early steps in the European eel (Anguilla anguilla)-Vibrio vulnificus interaction in the gills: Role of the RtxA13 toxin.</title>
        <authorList>
            <person name="Callol A."/>
            <person name="Pajuelo D."/>
            <person name="Ebbesson L."/>
            <person name="Teles M."/>
            <person name="MacKenzie S."/>
            <person name="Amaro C."/>
        </authorList>
    </citation>
    <scope>NUCLEOTIDE SEQUENCE</scope>
</reference>
<dbReference type="AlphaFoldDB" id="A0A0E9PLF3"/>
<evidence type="ECO:0000256" key="1">
    <source>
        <dbReference type="SAM" id="SignalP"/>
    </source>
</evidence>
<dbReference type="EMBL" id="GBXM01103445">
    <property type="protein sequence ID" value="JAH05132.1"/>
    <property type="molecule type" value="Transcribed_RNA"/>
</dbReference>
<evidence type="ECO:0000313" key="2">
    <source>
        <dbReference type="EMBL" id="JAH05132.1"/>
    </source>
</evidence>
<keyword evidence="1" id="KW-0732">Signal</keyword>
<accession>A0A0E9PLF3</accession>
<protein>
    <submittedName>
        <fullName evidence="2">Uncharacterized protein</fullName>
    </submittedName>
</protein>
<feature type="signal peptide" evidence="1">
    <location>
        <begin position="1"/>
        <end position="21"/>
    </location>
</feature>
<feature type="chain" id="PRO_5002430699" evidence="1">
    <location>
        <begin position="22"/>
        <end position="45"/>
    </location>
</feature>
<reference evidence="2" key="1">
    <citation type="submission" date="2014-11" db="EMBL/GenBank/DDBJ databases">
        <authorList>
            <person name="Amaro Gonzalez C."/>
        </authorList>
    </citation>
    <scope>NUCLEOTIDE SEQUENCE</scope>
</reference>
<proteinExistence type="predicted"/>
<name>A0A0E9PLF3_ANGAN</name>
<organism evidence="2">
    <name type="scientific">Anguilla anguilla</name>
    <name type="common">European freshwater eel</name>
    <name type="synonym">Muraena anguilla</name>
    <dbReference type="NCBI Taxonomy" id="7936"/>
    <lineage>
        <taxon>Eukaryota</taxon>
        <taxon>Metazoa</taxon>
        <taxon>Chordata</taxon>
        <taxon>Craniata</taxon>
        <taxon>Vertebrata</taxon>
        <taxon>Euteleostomi</taxon>
        <taxon>Actinopterygii</taxon>
        <taxon>Neopterygii</taxon>
        <taxon>Teleostei</taxon>
        <taxon>Anguilliformes</taxon>
        <taxon>Anguillidae</taxon>
        <taxon>Anguilla</taxon>
    </lineage>
</organism>
<sequence>MLSWCCSLRLTLFSCLFKVSPDGTFSVLFFANHFKECQLDFCRAR</sequence>